<comment type="caution">
    <text evidence="1">The sequence shown here is derived from an EMBL/GenBank/DDBJ whole genome shotgun (WGS) entry which is preliminary data.</text>
</comment>
<gene>
    <name evidence="1" type="ORF">CDAR_251821</name>
</gene>
<dbReference type="Proteomes" id="UP001054837">
    <property type="component" value="Unassembled WGS sequence"/>
</dbReference>
<evidence type="ECO:0000313" key="1">
    <source>
        <dbReference type="EMBL" id="GIY51984.1"/>
    </source>
</evidence>
<protein>
    <submittedName>
        <fullName evidence="1">Uncharacterized protein</fullName>
    </submittedName>
</protein>
<name>A0AAV4U2L4_9ARAC</name>
<reference evidence="1 2" key="1">
    <citation type="submission" date="2021-06" db="EMBL/GenBank/DDBJ databases">
        <title>Caerostris darwini draft genome.</title>
        <authorList>
            <person name="Kono N."/>
            <person name="Arakawa K."/>
        </authorList>
    </citation>
    <scope>NUCLEOTIDE SEQUENCE [LARGE SCALE GENOMIC DNA]</scope>
</reference>
<dbReference type="EMBL" id="BPLQ01010624">
    <property type="protein sequence ID" value="GIY51984.1"/>
    <property type="molecule type" value="Genomic_DNA"/>
</dbReference>
<sequence>MANQETATGNSAQTFEMHVHNFRWNWTEGRDTYNGRIRSSYGSKPLDPALASPVGVRCHIALRPQYWIEIRLNKLFAGGKVDAR</sequence>
<evidence type="ECO:0000313" key="2">
    <source>
        <dbReference type="Proteomes" id="UP001054837"/>
    </source>
</evidence>
<organism evidence="1 2">
    <name type="scientific">Caerostris darwini</name>
    <dbReference type="NCBI Taxonomy" id="1538125"/>
    <lineage>
        <taxon>Eukaryota</taxon>
        <taxon>Metazoa</taxon>
        <taxon>Ecdysozoa</taxon>
        <taxon>Arthropoda</taxon>
        <taxon>Chelicerata</taxon>
        <taxon>Arachnida</taxon>
        <taxon>Araneae</taxon>
        <taxon>Araneomorphae</taxon>
        <taxon>Entelegynae</taxon>
        <taxon>Araneoidea</taxon>
        <taxon>Araneidae</taxon>
        <taxon>Caerostris</taxon>
    </lineage>
</organism>
<dbReference type="AlphaFoldDB" id="A0AAV4U2L4"/>
<accession>A0AAV4U2L4</accession>
<keyword evidence="2" id="KW-1185">Reference proteome</keyword>
<proteinExistence type="predicted"/>